<dbReference type="InterPro" id="IPR002842">
    <property type="entry name" value="ATPase_V1_Esu"/>
</dbReference>
<dbReference type="EMBL" id="DVND01000146">
    <property type="protein sequence ID" value="HIU48822.1"/>
    <property type="molecule type" value="Genomic_DNA"/>
</dbReference>
<dbReference type="GO" id="GO:0046961">
    <property type="term" value="F:proton-transporting ATPase activity, rotational mechanism"/>
    <property type="evidence" value="ECO:0007669"/>
    <property type="project" value="InterPro"/>
</dbReference>
<reference evidence="4" key="1">
    <citation type="submission" date="2020-10" db="EMBL/GenBank/DDBJ databases">
        <authorList>
            <person name="Gilroy R."/>
        </authorList>
    </citation>
    <scope>NUCLEOTIDE SEQUENCE</scope>
    <source>
        <strain evidence="4">ChiSjej4B22-9803</strain>
    </source>
</reference>
<evidence type="ECO:0000256" key="1">
    <source>
        <dbReference type="ARBA" id="ARBA00005901"/>
    </source>
</evidence>
<evidence type="ECO:0000313" key="4">
    <source>
        <dbReference type="EMBL" id="HIU48822.1"/>
    </source>
</evidence>
<dbReference type="GO" id="GO:0033178">
    <property type="term" value="C:proton-transporting two-sector ATPase complex, catalytic domain"/>
    <property type="evidence" value="ECO:0007669"/>
    <property type="project" value="InterPro"/>
</dbReference>
<dbReference type="Pfam" id="PF01991">
    <property type="entry name" value="vATP-synt_E"/>
    <property type="match status" value="1"/>
</dbReference>
<evidence type="ECO:0000256" key="3">
    <source>
        <dbReference type="ARBA" id="ARBA00023065"/>
    </source>
</evidence>
<dbReference type="Proteomes" id="UP000824111">
    <property type="component" value="Unassembled WGS sequence"/>
</dbReference>
<evidence type="ECO:0000313" key="5">
    <source>
        <dbReference type="Proteomes" id="UP000824111"/>
    </source>
</evidence>
<comment type="caution">
    <text evidence="4">The sequence shown here is derived from an EMBL/GenBank/DDBJ whole genome shotgun (WGS) entry which is preliminary data.</text>
</comment>
<name>A0A9D1LVN8_9FIRM</name>
<dbReference type="Gene3D" id="3.30.2320.30">
    <property type="entry name" value="ATP synthase, E subunit, C-terminal"/>
    <property type="match status" value="1"/>
</dbReference>
<gene>
    <name evidence="4" type="ORF">IAB04_05615</name>
</gene>
<dbReference type="InterPro" id="IPR038495">
    <property type="entry name" value="ATPase_E_C"/>
</dbReference>
<sequence>MAGIEKKMADFSNLILNEAKEQRGQILSEVEAEKNKVIQDKELEFLGEAYEDIQKAVARCEKAGNERVLRVEMDLKKGLIHKREAIIEEVFRGVREKIDAFKKTPAYADWLVKLAQKAAEEVGRDGLELYLAAEDMALAPVLEAQFAGAAVLQEEGDSQIGGVMAKNTARNVFCDYSIAAMLEQQKQDFLKISGLSIR</sequence>
<dbReference type="SUPFAM" id="SSF160527">
    <property type="entry name" value="V-type ATPase subunit E-like"/>
    <property type="match status" value="1"/>
</dbReference>
<organism evidence="4 5">
    <name type="scientific">Candidatus Avimonoglobus intestinipullorum</name>
    <dbReference type="NCBI Taxonomy" id="2840699"/>
    <lineage>
        <taxon>Bacteria</taxon>
        <taxon>Bacillati</taxon>
        <taxon>Bacillota</taxon>
        <taxon>Clostridia</taxon>
        <taxon>Eubacteriales</taxon>
        <taxon>Candidatus Avimonoglobus</taxon>
    </lineage>
</organism>
<proteinExistence type="inferred from homology"/>
<keyword evidence="3" id="KW-0406">Ion transport</keyword>
<reference evidence="4" key="2">
    <citation type="journal article" date="2021" name="PeerJ">
        <title>Extensive microbial diversity within the chicken gut microbiome revealed by metagenomics and culture.</title>
        <authorList>
            <person name="Gilroy R."/>
            <person name="Ravi A."/>
            <person name="Getino M."/>
            <person name="Pursley I."/>
            <person name="Horton D.L."/>
            <person name="Alikhan N.F."/>
            <person name="Baker D."/>
            <person name="Gharbi K."/>
            <person name="Hall N."/>
            <person name="Watson M."/>
            <person name="Adriaenssens E.M."/>
            <person name="Foster-Nyarko E."/>
            <person name="Jarju S."/>
            <person name="Secka A."/>
            <person name="Antonio M."/>
            <person name="Oren A."/>
            <person name="Chaudhuri R.R."/>
            <person name="La Ragione R."/>
            <person name="Hildebrand F."/>
            <person name="Pallen M.J."/>
        </authorList>
    </citation>
    <scope>NUCLEOTIDE SEQUENCE</scope>
    <source>
        <strain evidence="4">ChiSjej4B22-9803</strain>
    </source>
</reference>
<evidence type="ECO:0000256" key="2">
    <source>
        <dbReference type="ARBA" id="ARBA00022448"/>
    </source>
</evidence>
<protein>
    <submittedName>
        <fullName evidence="4">V-type ATP synthase subunit E</fullName>
    </submittedName>
</protein>
<keyword evidence="2" id="KW-0813">Transport</keyword>
<comment type="similarity">
    <text evidence="1">Belongs to the V-ATPase E subunit family.</text>
</comment>
<dbReference type="AlphaFoldDB" id="A0A9D1LVN8"/>
<accession>A0A9D1LVN8</accession>